<evidence type="ECO:0000313" key="1">
    <source>
        <dbReference type="EMBL" id="USS89578.1"/>
    </source>
</evidence>
<dbReference type="AlphaFoldDB" id="A0A9Q8ZTR9"/>
<evidence type="ECO:0008006" key="3">
    <source>
        <dbReference type="Google" id="ProtNLM"/>
    </source>
</evidence>
<reference evidence="1" key="1">
    <citation type="submission" date="2022-05" db="EMBL/GenBank/DDBJ databases">
        <authorList>
            <person name="Oliphant S.A."/>
            <person name="Watson-Haigh N.S."/>
            <person name="Sumby K.M."/>
            <person name="Gardner J.M."/>
            <person name="Jiranek V."/>
        </authorList>
    </citation>
    <scope>NUCLEOTIDE SEQUENCE</scope>
    <source>
        <strain evidence="1">KI4_B1</strain>
    </source>
</reference>
<gene>
    <name evidence="1" type="ORF">M3M40_01970</name>
</gene>
<accession>A0A9Q8ZTR9</accession>
<protein>
    <recommendedName>
        <fullName evidence="3">DNA-directed RNA polymerase beta subunit</fullName>
    </recommendedName>
</protein>
<keyword evidence="2" id="KW-1185">Reference proteome</keyword>
<name>A0A9Q8ZTR9_9LACO</name>
<organism evidence="1 2">
    <name type="scientific">Fructilactobacillus cliffordii</name>
    <dbReference type="NCBI Taxonomy" id="2940299"/>
    <lineage>
        <taxon>Bacteria</taxon>
        <taxon>Bacillati</taxon>
        <taxon>Bacillota</taxon>
        <taxon>Bacilli</taxon>
        <taxon>Lactobacillales</taxon>
        <taxon>Lactobacillaceae</taxon>
        <taxon>Fructilactobacillus</taxon>
    </lineage>
</organism>
<dbReference type="RefSeq" id="WP_252767128.1">
    <property type="nucleotide sequence ID" value="NZ_CP097119.1"/>
</dbReference>
<evidence type="ECO:0000313" key="2">
    <source>
        <dbReference type="Proteomes" id="UP001055911"/>
    </source>
</evidence>
<dbReference type="EMBL" id="CP097119">
    <property type="protein sequence ID" value="USS89578.1"/>
    <property type="molecule type" value="Genomic_DNA"/>
</dbReference>
<sequence>MNDWVAQQFFAHDYHDRGIQKWQGYFLSDHTQHLRERHQAVQQATTWERIPAMNRTEISQELQYAVRKRQPVTLIWQRTSGLENQYFQAQGRVTGNEDGLLRINSQLIPFERIVAIKRKN</sequence>
<dbReference type="Proteomes" id="UP001055911">
    <property type="component" value="Chromosome"/>
</dbReference>
<proteinExistence type="predicted"/>